<evidence type="ECO:0000313" key="7">
    <source>
        <dbReference type="EMBL" id="CAH0366516.1"/>
    </source>
</evidence>
<keyword evidence="2" id="KW-0863">Zinc-finger</keyword>
<dbReference type="InterPro" id="IPR011016">
    <property type="entry name" value="Znf_RING-CH"/>
</dbReference>
<evidence type="ECO:0000256" key="4">
    <source>
        <dbReference type="PROSITE-ProRule" id="PRU00339"/>
    </source>
</evidence>
<dbReference type="SMART" id="SM00744">
    <property type="entry name" value="RINGv"/>
    <property type="match status" value="1"/>
</dbReference>
<keyword evidence="8" id="KW-1185">Reference proteome</keyword>
<dbReference type="Gene3D" id="3.30.40.10">
    <property type="entry name" value="Zinc/RING finger domain, C3HC4 (zinc finger)"/>
    <property type="match status" value="1"/>
</dbReference>
<reference evidence="7" key="1">
    <citation type="submission" date="2021-11" db="EMBL/GenBank/DDBJ databases">
        <authorList>
            <consortium name="Genoscope - CEA"/>
            <person name="William W."/>
        </authorList>
    </citation>
    <scope>NUCLEOTIDE SEQUENCE</scope>
</reference>
<dbReference type="Gene3D" id="1.25.40.10">
    <property type="entry name" value="Tetratricopeptide repeat domain"/>
    <property type="match status" value="2"/>
</dbReference>
<evidence type="ECO:0000256" key="1">
    <source>
        <dbReference type="ARBA" id="ARBA00022723"/>
    </source>
</evidence>
<dbReference type="CDD" id="cd16495">
    <property type="entry name" value="RING_CH-C4HC3_MARCH"/>
    <property type="match status" value="1"/>
</dbReference>
<sequence length="369" mass="40120">MGIFGRRRSYGSPKTSPQASYRPLDAAPPKKGSPQAPTVQGAACRICLSDEGELITPCACRGDSAHVHVHCLARWARSVEPRVDAWRRCGVCLTTYGGAGAVALAEEFLERSLRKESHYIPAARHALGAALLNCGDSRAAATLERALREKRSYGEDGPNVAAVLNDLGIASGEEERFREALEIYAHRNMLETKDAACARLNLGNALCRRGRYREAKHEYERALSVLTQMHPGNDADVAKALGNLGVVSDYNGAYDEAIDYHKRALNMQRAVFGRDAVTSDVANSHENLGVALGHRGDYVEAERHLETCVDMRRSLPSQNRAVVRALAKLNEVRVRKARECPQAPQRAPAASRVAALPPGVVLPYLAGPL</sequence>
<accession>A0A8J2SAD6</accession>
<feature type="repeat" description="TPR" evidence="4">
    <location>
        <begin position="238"/>
        <end position="271"/>
    </location>
</feature>
<protein>
    <recommendedName>
        <fullName evidence="6">RING-CH-type domain-containing protein</fullName>
    </recommendedName>
</protein>
<dbReference type="Pfam" id="PF12906">
    <property type="entry name" value="RINGv"/>
    <property type="match status" value="1"/>
</dbReference>
<keyword evidence="1" id="KW-0479">Metal-binding</keyword>
<evidence type="ECO:0000256" key="5">
    <source>
        <dbReference type="SAM" id="MobiDB-lite"/>
    </source>
</evidence>
<keyword evidence="3" id="KW-0862">Zinc</keyword>
<dbReference type="Pfam" id="PF13374">
    <property type="entry name" value="TPR_10"/>
    <property type="match status" value="1"/>
</dbReference>
<dbReference type="SUPFAM" id="SSF57850">
    <property type="entry name" value="RING/U-box"/>
    <property type="match status" value="1"/>
</dbReference>
<dbReference type="SUPFAM" id="SSF48452">
    <property type="entry name" value="TPR-like"/>
    <property type="match status" value="2"/>
</dbReference>
<dbReference type="OrthoDB" id="264354at2759"/>
<evidence type="ECO:0000256" key="2">
    <source>
        <dbReference type="ARBA" id="ARBA00022771"/>
    </source>
</evidence>
<dbReference type="InterPro" id="IPR011990">
    <property type="entry name" value="TPR-like_helical_dom_sf"/>
</dbReference>
<dbReference type="Pfam" id="PF13424">
    <property type="entry name" value="TPR_12"/>
    <property type="match status" value="1"/>
</dbReference>
<dbReference type="PANTHER" id="PTHR19959:SF119">
    <property type="entry name" value="FUNGAL LIPASE-LIKE DOMAIN-CONTAINING PROTEIN"/>
    <property type="match status" value="1"/>
</dbReference>
<evidence type="ECO:0000313" key="8">
    <source>
        <dbReference type="Proteomes" id="UP000789595"/>
    </source>
</evidence>
<dbReference type="Proteomes" id="UP000789595">
    <property type="component" value="Unassembled WGS sequence"/>
</dbReference>
<dbReference type="AlphaFoldDB" id="A0A8J2SAD6"/>
<comment type="caution">
    <text evidence="7">The sequence shown here is derived from an EMBL/GenBank/DDBJ whole genome shotgun (WGS) entry which is preliminary data.</text>
</comment>
<dbReference type="GO" id="GO:0008270">
    <property type="term" value="F:zinc ion binding"/>
    <property type="evidence" value="ECO:0007669"/>
    <property type="project" value="UniProtKB-KW"/>
</dbReference>
<proteinExistence type="predicted"/>
<dbReference type="EMBL" id="CAKKNE010000001">
    <property type="protein sequence ID" value="CAH0366516.1"/>
    <property type="molecule type" value="Genomic_DNA"/>
</dbReference>
<name>A0A8J2SAD6_9STRA</name>
<feature type="region of interest" description="Disordered" evidence="5">
    <location>
        <begin position="1"/>
        <end position="37"/>
    </location>
</feature>
<dbReference type="PROSITE" id="PS50005">
    <property type="entry name" value="TPR"/>
    <property type="match status" value="2"/>
</dbReference>
<dbReference type="InterPro" id="IPR019734">
    <property type="entry name" value="TPR_rpt"/>
</dbReference>
<dbReference type="PANTHER" id="PTHR19959">
    <property type="entry name" value="KINESIN LIGHT CHAIN"/>
    <property type="match status" value="1"/>
</dbReference>
<keyword evidence="4" id="KW-0802">TPR repeat</keyword>
<organism evidence="7 8">
    <name type="scientific">Pelagomonas calceolata</name>
    <dbReference type="NCBI Taxonomy" id="35677"/>
    <lineage>
        <taxon>Eukaryota</taxon>
        <taxon>Sar</taxon>
        <taxon>Stramenopiles</taxon>
        <taxon>Ochrophyta</taxon>
        <taxon>Pelagophyceae</taxon>
        <taxon>Pelagomonadales</taxon>
        <taxon>Pelagomonadaceae</taxon>
        <taxon>Pelagomonas</taxon>
    </lineage>
</organism>
<dbReference type="SMART" id="SM00028">
    <property type="entry name" value="TPR"/>
    <property type="match status" value="3"/>
</dbReference>
<evidence type="ECO:0000256" key="3">
    <source>
        <dbReference type="ARBA" id="ARBA00022833"/>
    </source>
</evidence>
<feature type="domain" description="RING-CH-type" evidence="6">
    <location>
        <begin position="36"/>
        <end position="99"/>
    </location>
</feature>
<evidence type="ECO:0000259" key="6">
    <source>
        <dbReference type="PROSITE" id="PS51292"/>
    </source>
</evidence>
<feature type="repeat" description="TPR" evidence="4">
    <location>
        <begin position="196"/>
        <end position="229"/>
    </location>
</feature>
<dbReference type="PROSITE" id="PS51292">
    <property type="entry name" value="ZF_RING_CH"/>
    <property type="match status" value="1"/>
</dbReference>
<gene>
    <name evidence="7" type="ORF">PECAL_1P30120</name>
</gene>
<dbReference type="InterPro" id="IPR013083">
    <property type="entry name" value="Znf_RING/FYVE/PHD"/>
</dbReference>